<accession>A0A0A0LZ71</accession>
<keyword evidence="9" id="KW-0503">Monooxygenase</keyword>
<evidence type="ECO:0000256" key="10">
    <source>
        <dbReference type="ARBA" id="ARBA00023136"/>
    </source>
</evidence>
<evidence type="ECO:0000256" key="5">
    <source>
        <dbReference type="ARBA" id="ARBA00022723"/>
    </source>
</evidence>
<evidence type="ECO:0000256" key="3">
    <source>
        <dbReference type="ARBA" id="ARBA00022617"/>
    </source>
</evidence>
<dbReference type="GO" id="GO:0016020">
    <property type="term" value="C:membrane"/>
    <property type="evidence" value="ECO:0007669"/>
    <property type="project" value="UniProtKB-SubCell"/>
</dbReference>
<dbReference type="EMBL" id="CM002922">
    <property type="protein sequence ID" value="KGN66157.1"/>
    <property type="molecule type" value="Genomic_DNA"/>
</dbReference>
<dbReference type="Pfam" id="PF00067">
    <property type="entry name" value="p450"/>
    <property type="match status" value="1"/>
</dbReference>
<evidence type="ECO:0000256" key="1">
    <source>
        <dbReference type="ARBA" id="ARBA00004167"/>
    </source>
</evidence>
<dbReference type="InterPro" id="IPR036396">
    <property type="entry name" value="Cyt_P450_sf"/>
</dbReference>
<evidence type="ECO:0000256" key="7">
    <source>
        <dbReference type="ARBA" id="ARBA00023002"/>
    </source>
</evidence>
<name>A0A0A0LZ71_CUCSA</name>
<reference evidence="12 13" key="2">
    <citation type="journal article" date="2009" name="PLoS ONE">
        <title>An integrated genetic and cytogenetic map of the cucumber genome.</title>
        <authorList>
            <person name="Ren Y."/>
            <person name="Zhang Z."/>
            <person name="Liu J."/>
            <person name="Staub J.E."/>
            <person name="Han Y."/>
            <person name="Cheng Z."/>
            <person name="Li X."/>
            <person name="Lu J."/>
            <person name="Miao H."/>
            <person name="Kang H."/>
            <person name="Xie B."/>
            <person name="Gu X."/>
            <person name="Wang X."/>
            <person name="Du Y."/>
            <person name="Jin W."/>
            <person name="Huang S."/>
        </authorList>
    </citation>
    <scope>NUCLEOTIDE SEQUENCE [LARGE SCALE GENOMIC DNA]</scope>
    <source>
        <strain evidence="13">cv. 9930</strain>
    </source>
</reference>
<dbReference type="Gene3D" id="1.10.630.10">
    <property type="entry name" value="Cytochrome P450"/>
    <property type="match status" value="1"/>
</dbReference>
<dbReference type="Gramene" id="KGN66157">
    <property type="protein sequence ID" value="KGN66157"/>
    <property type="gene ID" value="Csa_1G574250"/>
</dbReference>
<dbReference type="Proteomes" id="UP000029981">
    <property type="component" value="Chromosome 1"/>
</dbReference>
<dbReference type="GO" id="GO:0005506">
    <property type="term" value="F:iron ion binding"/>
    <property type="evidence" value="ECO:0007669"/>
    <property type="project" value="InterPro"/>
</dbReference>
<dbReference type="GO" id="GO:0016705">
    <property type="term" value="F:oxidoreductase activity, acting on paired donors, with incorporation or reduction of molecular oxygen"/>
    <property type="evidence" value="ECO:0007669"/>
    <property type="project" value="InterPro"/>
</dbReference>
<dbReference type="InterPro" id="IPR001128">
    <property type="entry name" value="Cyt_P450"/>
</dbReference>
<evidence type="ECO:0000256" key="9">
    <source>
        <dbReference type="ARBA" id="ARBA00023033"/>
    </source>
</evidence>
<comment type="similarity">
    <text evidence="2">Belongs to the cytochrome P450 family.</text>
</comment>
<keyword evidence="4 11" id="KW-0812">Transmembrane</keyword>
<evidence type="ECO:0000256" key="11">
    <source>
        <dbReference type="SAM" id="Phobius"/>
    </source>
</evidence>
<keyword evidence="10 11" id="KW-0472">Membrane</keyword>
<reference evidence="12 13" key="1">
    <citation type="journal article" date="2009" name="Nat. Genet.">
        <title>The genome of the cucumber, Cucumis sativus L.</title>
        <authorList>
            <person name="Huang S."/>
            <person name="Li R."/>
            <person name="Zhang Z."/>
            <person name="Li L."/>
            <person name="Gu X."/>
            <person name="Fan W."/>
            <person name="Lucas W.J."/>
            <person name="Wang X."/>
            <person name="Xie B."/>
            <person name="Ni P."/>
            <person name="Ren Y."/>
            <person name="Zhu H."/>
            <person name="Li J."/>
            <person name="Lin K."/>
            <person name="Jin W."/>
            <person name="Fei Z."/>
            <person name="Li G."/>
            <person name="Staub J."/>
            <person name="Kilian A."/>
            <person name="van der Vossen E.A."/>
            <person name="Wu Y."/>
            <person name="Guo J."/>
            <person name="He J."/>
            <person name="Jia Z."/>
            <person name="Ren Y."/>
            <person name="Tian G."/>
            <person name="Lu Y."/>
            <person name="Ruan J."/>
            <person name="Qian W."/>
            <person name="Wang M."/>
            <person name="Huang Q."/>
            <person name="Li B."/>
            <person name="Xuan Z."/>
            <person name="Cao J."/>
            <person name="Asan"/>
            <person name="Wu Z."/>
            <person name="Zhang J."/>
            <person name="Cai Q."/>
            <person name="Bai Y."/>
            <person name="Zhao B."/>
            <person name="Han Y."/>
            <person name="Li Y."/>
            <person name="Li X."/>
            <person name="Wang S."/>
            <person name="Shi Q."/>
            <person name="Liu S."/>
            <person name="Cho W.K."/>
            <person name="Kim J.Y."/>
            <person name="Xu Y."/>
            <person name="Heller-Uszynska K."/>
            <person name="Miao H."/>
            <person name="Cheng Z."/>
            <person name="Zhang S."/>
            <person name="Wu J."/>
            <person name="Yang Y."/>
            <person name="Kang H."/>
            <person name="Li M."/>
            <person name="Liang H."/>
            <person name="Ren X."/>
            <person name="Shi Z."/>
            <person name="Wen M."/>
            <person name="Jian M."/>
            <person name="Yang H."/>
            <person name="Zhang G."/>
            <person name="Yang Z."/>
            <person name="Chen R."/>
            <person name="Liu S."/>
            <person name="Li J."/>
            <person name="Ma L."/>
            <person name="Liu H."/>
            <person name="Zhou Y."/>
            <person name="Zhao J."/>
            <person name="Fang X."/>
            <person name="Li G."/>
            <person name="Fang L."/>
            <person name="Li Y."/>
            <person name="Liu D."/>
            <person name="Zheng H."/>
            <person name="Zhang Y."/>
            <person name="Qin N."/>
            <person name="Li Z."/>
            <person name="Yang G."/>
            <person name="Yang S."/>
            <person name="Bolund L."/>
            <person name="Kristiansen K."/>
            <person name="Zheng H."/>
            <person name="Li S."/>
            <person name="Zhang X."/>
            <person name="Yang H."/>
            <person name="Wang J."/>
            <person name="Sun R."/>
            <person name="Zhang B."/>
            <person name="Jiang S."/>
            <person name="Wang J."/>
            <person name="Du Y."/>
            <person name="Li S."/>
        </authorList>
    </citation>
    <scope>NUCLEOTIDE SEQUENCE [LARGE SCALE GENOMIC DNA]</scope>
    <source>
        <strain evidence="13">cv. 9930</strain>
    </source>
</reference>
<keyword evidence="3" id="KW-0349">Heme</keyword>
<keyword evidence="8" id="KW-0408">Iron</keyword>
<evidence type="ECO:0000313" key="12">
    <source>
        <dbReference type="EMBL" id="KGN66157.1"/>
    </source>
</evidence>
<keyword evidence="5" id="KW-0479">Metal-binding</keyword>
<protein>
    <recommendedName>
        <fullName evidence="14">Cytochrome P450</fullName>
    </recommendedName>
</protein>
<evidence type="ECO:0000256" key="2">
    <source>
        <dbReference type="ARBA" id="ARBA00010617"/>
    </source>
</evidence>
<dbReference type="InterPro" id="IPR050665">
    <property type="entry name" value="Cytochrome_P450_Monooxygen"/>
</dbReference>
<feature type="transmembrane region" description="Helical" evidence="11">
    <location>
        <begin position="45"/>
        <end position="66"/>
    </location>
</feature>
<dbReference type="PANTHER" id="PTHR24282">
    <property type="entry name" value="CYTOCHROME P450 FAMILY MEMBER"/>
    <property type="match status" value="1"/>
</dbReference>
<evidence type="ECO:0008006" key="14">
    <source>
        <dbReference type="Google" id="ProtNLM"/>
    </source>
</evidence>
<evidence type="ECO:0000256" key="6">
    <source>
        <dbReference type="ARBA" id="ARBA00022989"/>
    </source>
</evidence>
<comment type="subcellular location">
    <subcellularLocation>
        <location evidence="1">Membrane</location>
        <topology evidence="1">Single-pass membrane protein</topology>
    </subcellularLocation>
</comment>
<organism evidence="12 13">
    <name type="scientific">Cucumis sativus</name>
    <name type="common">Cucumber</name>
    <dbReference type="NCBI Taxonomy" id="3659"/>
    <lineage>
        <taxon>Eukaryota</taxon>
        <taxon>Viridiplantae</taxon>
        <taxon>Streptophyta</taxon>
        <taxon>Embryophyta</taxon>
        <taxon>Tracheophyta</taxon>
        <taxon>Spermatophyta</taxon>
        <taxon>Magnoliopsida</taxon>
        <taxon>eudicotyledons</taxon>
        <taxon>Gunneridae</taxon>
        <taxon>Pentapetalae</taxon>
        <taxon>rosids</taxon>
        <taxon>fabids</taxon>
        <taxon>Cucurbitales</taxon>
        <taxon>Cucurbitaceae</taxon>
        <taxon>Benincaseae</taxon>
        <taxon>Cucumis</taxon>
    </lineage>
</organism>
<evidence type="ECO:0000313" key="13">
    <source>
        <dbReference type="Proteomes" id="UP000029981"/>
    </source>
</evidence>
<reference evidence="12 13" key="3">
    <citation type="journal article" date="2010" name="BMC Genomics">
        <title>Transcriptome sequencing and comparative analysis of cucumber flowers with different sex types.</title>
        <authorList>
            <person name="Guo S."/>
            <person name="Zheng Y."/>
            <person name="Joung J.G."/>
            <person name="Liu S."/>
            <person name="Zhang Z."/>
            <person name="Crasta O.R."/>
            <person name="Sobral B.W."/>
            <person name="Xu Y."/>
            <person name="Huang S."/>
            <person name="Fei Z."/>
        </authorList>
    </citation>
    <scope>NUCLEOTIDE SEQUENCE [LARGE SCALE GENOMIC DNA]</scope>
    <source>
        <strain evidence="13">cv. 9930</strain>
    </source>
</reference>
<reference evidence="12 13" key="4">
    <citation type="journal article" date="2011" name="BMC Genomics">
        <title>RNA-Seq improves annotation of protein-coding genes in the cucumber genome.</title>
        <authorList>
            <person name="Li Z."/>
            <person name="Zhang Z."/>
            <person name="Yan P."/>
            <person name="Huang S."/>
            <person name="Fei Z."/>
            <person name="Lin K."/>
        </authorList>
    </citation>
    <scope>NUCLEOTIDE SEQUENCE [LARGE SCALE GENOMIC DNA]</scope>
    <source>
        <strain evidence="13">cv. 9930</strain>
    </source>
</reference>
<evidence type="ECO:0000256" key="4">
    <source>
        <dbReference type="ARBA" id="ARBA00022692"/>
    </source>
</evidence>
<sequence>MKEGETMQSDDLLGILLESNFNEIKEHGNVNLGMSINDLIEECKIFYFAGQETTAVLLVWTMILLGSYTKWQDRARAEVLQVFGNNKPDFDGLNRLKIVS</sequence>
<evidence type="ECO:0000256" key="8">
    <source>
        <dbReference type="ARBA" id="ARBA00023004"/>
    </source>
</evidence>
<keyword evidence="13" id="KW-1185">Reference proteome</keyword>
<dbReference type="GO" id="GO:0020037">
    <property type="term" value="F:heme binding"/>
    <property type="evidence" value="ECO:0007669"/>
    <property type="project" value="InterPro"/>
</dbReference>
<gene>
    <name evidence="12" type="ORF">Csa_1G574250</name>
</gene>
<dbReference type="SUPFAM" id="SSF48264">
    <property type="entry name" value="Cytochrome P450"/>
    <property type="match status" value="1"/>
</dbReference>
<keyword evidence="6 11" id="KW-1133">Transmembrane helix</keyword>
<proteinExistence type="inferred from homology"/>
<keyword evidence="7" id="KW-0560">Oxidoreductase</keyword>
<dbReference type="PANTHER" id="PTHR24282:SF255">
    <property type="entry name" value="CYTOCHROME P450 72A11-RELATED"/>
    <property type="match status" value="1"/>
</dbReference>
<dbReference type="GO" id="GO:0004497">
    <property type="term" value="F:monooxygenase activity"/>
    <property type="evidence" value="ECO:0007669"/>
    <property type="project" value="UniProtKB-KW"/>
</dbReference>
<dbReference type="AlphaFoldDB" id="A0A0A0LZ71"/>
<dbReference type="OMA" id="ININYCW"/>